<evidence type="ECO:0000313" key="4">
    <source>
        <dbReference type="Proteomes" id="UP000255295"/>
    </source>
</evidence>
<dbReference type="Proteomes" id="UP000238825">
    <property type="component" value="Chromosome"/>
</dbReference>
<dbReference type="Proteomes" id="UP000255295">
    <property type="component" value="Unassembled WGS sequence"/>
</dbReference>
<reference evidence="1 3" key="1">
    <citation type="submission" date="2017-03" db="EMBL/GenBank/DDBJ databases">
        <title>The whole genome sequencing and assembly of Lysinibacillus sphaericus DSM 28T strain.</title>
        <authorList>
            <person name="Lee Y.-J."/>
            <person name="Yi H."/>
            <person name="Bahn Y.-S."/>
            <person name="Kim J.F."/>
            <person name="Lee D.-W."/>
        </authorList>
    </citation>
    <scope>NUCLEOTIDE SEQUENCE [LARGE SCALE GENOMIC DNA]</scope>
    <source>
        <strain evidence="1 3">DSM 28</strain>
    </source>
</reference>
<accession>A0A2S0K4N9</accession>
<sequence length="69" mass="8129">MFLKPSGIIIEVGIIDLVVSDKNTKAKMVSIIGVLEYLTIHREILKVKSENPYIYYYISVPFFHFLWFF</sequence>
<dbReference type="EMBL" id="UFSZ01000001">
    <property type="protein sequence ID" value="SUV15694.1"/>
    <property type="molecule type" value="Genomic_DNA"/>
</dbReference>
<evidence type="ECO:0000313" key="1">
    <source>
        <dbReference type="EMBL" id="AVK98340.1"/>
    </source>
</evidence>
<dbReference type="AlphaFoldDB" id="A0A2S0K4N9"/>
<gene>
    <name evidence="1" type="ORF">LS41612_19535</name>
    <name evidence="2" type="ORF">NCTC10338_00763</name>
</gene>
<dbReference type="RefSeq" id="WP_024362484.1">
    <property type="nucleotide sequence ID" value="NZ_BJNS01000004.1"/>
</dbReference>
<name>A0A2S0K4N9_LYSSH</name>
<dbReference type="EMBL" id="CP019980">
    <property type="protein sequence ID" value="AVK98340.1"/>
    <property type="molecule type" value="Genomic_DNA"/>
</dbReference>
<proteinExistence type="predicted"/>
<reference evidence="2 4" key="2">
    <citation type="submission" date="2018-06" db="EMBL/GenBank/DDBJ databases">
        <authorList>
            <consortium name="Pathogen Informatics"/>
            <person name="Doyle S."/>
        </authorList>
    </citation>
    <scope>NUCLEOTIDE SEQUENCE [LARGE SCALE GENOMIC DNA]</scope>
    <source>
        <strain evidence="2 4">NCTC10338</strain>
    </source>
</reference>
<evidence type="ECO:0000313" key="3">
    <source>
        <dbReference type="Proteomes" id="UP000238825"/>
    </source>
</evidence>
<organism evidence="1 3">
    <name type="scientific">Lysinibacillus sphaericus</name>
    <name type="common">Bacillus sphaericus</name>
    <dbReference type="NCBI Taxonomy" id="1421"/>
    <lineage>
        <taxon>Bacteria</taxon>
        <taxon>Bacillati</taxon>
        <taxon>Bacillota</taxon>
        <taxon>Bacilli</taxon>
        <taxon>Bacillales</taxon>
        <taxon>Bacillaceae</taxon>
        <taxon>Lysinibacillus</taxon>
    </lineage>
</organism>
<protein>
    <submittedName>
        <fullName evidence="1">Uncharacterized protein</fullName>
    </submittedName>
</protein>
<evidence type="ECO:0000313" key="2">
    <source>
        <dbReference type="EMBL" id="SUV15694.1"/>
    </source>
</evidence>